<evidence type="ECO:0000313" key="1">
    <source>
        <dbReference type="EMBL" id="KAK3274154.1"/>
    </source>
</evidence>
<organism evidence="1 2">
    <name type="scientific">Cymbomonas tetramitiformis</name>
    <dbReference type="NCBI Taxonomy" id="36881"/>
    <lineage>
        <taxon>Eukaryota</taxon>
        <taxon>Viridiplantae</taxon>
        <taxon>Chlorophyta</taxon>
        <taxon>Pyramimonadophyceae</taxon>
        <taxon>Pyramimonadales</taxon>
        <taxon>Pyramimonadaceae</taxon>
        <taxon>Cymbomonas</taxon>
    </lineage>
</organism>
<proteinExistence type="predicted"/>
<comment type="caution">
    <text evidence="1">The sequence shown here is derived from an EMBL/GenBank/DDBJ whole genome shotgun (WGS) entry which is preliminary data.</text>
</comment>
<dbReference type="EMBL" id="LGRX02007897">
    <property type="protein sequence ID" value="KAK3274154.1"/>
    <property type="molecule type" value="Genomic_DNA"/>
</dbReference>
<name>A0AAE0G9N7_9CHLO</name>
<accession>A0AAE0G9N7</accession>
<dbReference type="AlphaFoldDB" id="A0AAE0G9N7"/>
<evidence type="ECO:0000313" key="2">
    <source>
        <dbReference type="Proteomes" id="UP001190700"/>
    </source>
</evidence>
<dbReference type="Proteomes" id="UP001190700">
    <property type="component" value="Unassembled WGS sequence"/>
</dbReference>
<gene>
    <name evidence="1" type="ORF">CYMTET_17652</name>
</gene>
<sequence>MACPPQSASSYASVHGVRLPVATALRRSLLCRTSRSGVFWTQLRAVDSRRRARARLHPSSRDDLQILSEGTREEDFLRMIQEDDVVQLQGATLTLCGAIRPRSVHMAGLLLPPRRLLFTAKFWSLEGGGPHPVATCKILPPGSGGCGEPSGVAGVGNLLNW</sequence>
<reference evidence="1 2" key="1">
    <citation type="journal article" date="2015" name="Genome Biol. Evol.">
        <title>Comparative Genomics of a Bacterivorous Green Alga Reveals Evolutionary Causalities and Consequences of Phago-Mixotrophic Mode of Nutrition.</title>
        <authorList>
            <person name="Burns J.A."/>
            <person name="Paasch A."/>
            <person name="Narechania A."/>
            <person name="Kim E."/>
        </authorList>
    </citation>
    <scope>NUCLEOTIDE SEQUENCE [LARGE SCALE GENOMIC DNA]</scope>
    <source>
        <strain evidence="1 2">PLY_AMNH</strain>
    </source>
</reference>
<keyword evidence="2" id="KW-1185">Reference proteome</keyword>
<protein>
    <submittedName>
        <fullName evidence="1">Uncharacterized protein</fullName>
    </submittedName>
</protein>